<dbReference type="CDD" id="cd12797">
    <property type="entry name" value="M23_peptidase"/>
    <property type="match status" value="1"/>
</dbReference>
<dbReference type="PANTHER" id="PTHR21666">
    <property type="entry name" value="PEPTIDASE-RELATED"/>
    <property type="match status" value="1"/>
</dbReference>
<dbReference type="InterPro" id="IPR016047">
    <property type="entry name" value="M23ase_b-sheet_dom"/>
</dbReference>
<dbReference type="InterPro" id="IPR050570">
    <property type="entry name" value="Cell_wall_metabolism_enzyme"/>
</dbReference>
<accession>A0A9W5W7Q9</accession>
<evidence type="ECO:0000259" key="2">
    <source>
        <dbReference type="Pfam" id="PF01551"/>
    </source>
</evidence>
<dbReference type="EMBL" id="JFHU01000060">
    <property type="protein sequence ID" value="EXX90520.1"/>
    <property type="molecule type" value="Genomic_DNA"/>
</dbReference>
<comment type="caution">
    <text evidence="3">The sequence shown here is derived from an EMBL/GenBank/DDBJ whole genome shotgun (WGS) entry which is preliminary data.</text>
</comment>
<keyword evidence="1" id="KW-0732">Signal</keyword>
<keyword evidence="4" id="KW-1185">Reference proteome</keyword>
<organism evidence="3 4">
    <name type="scientific">Paenibacillus darwinianus</name>
    <dbReference type="NCBI Taxonomy" id="1380763"/>
    <lineage>
        <taxon>Bacteria</taxon>
        <taxon>Bacillati</taxon>
        <taxon>Bacillota</taxon>
        <taxon>Bacilli</taxon>
        <taxon>Bacillales</taxon>
        <taxon>Paenibacillaceae</taxon>
        <taxon>Paenibacillus</taxon>
    </lineage>
</organism>
<evidence type="ECO:0000313" key="4">
    <source>
        <dbReference type="Proteomes" id="UP000053750"/>
    </source>
</evidence>
<feature type="domain" description="M23ase beta-sheet core" evidence="2">
    <location>
        <begin position="280"/>
        <end position="378"/>
    </location>
</feature>
<proteinExistence type="predicted"/>
<gene>
    <name evidence="3" type="ORF">BG53_13290</name>
</gene>
<dbReference type="AlphaFoldDB" id="A0A9W5W7Q9"/>
<dbReference type="InterPro" id="IPR011055">
    <property type="entry name" value="Dup_hybrid_motif"/>
</dbReference>
<evidence type="ECO:0000313" key="3">
    <source>
        <dbReference type="EMBL" id="EXX90520.1"/>
    </source>
</evidence>
<dbReference type="Gene3D" id="2.70.70.10">
    <property type="entry name" value="Glucose Permease (Domain IIA)"/>
    <property type="match status" value="1"/>
</dbReference>
<sequence>MKITCFLGKRSLLRSSISIIPYYSTNRIKTNDMQMLTADKEAIETDMRRNWEQQPLTTIRKWAAFGLAALMASSAALSPCSAAVPTAHSEAKPASAKEPTEAERMAQRRNIFEQTSTLTGIPWYYLAAIDQYERTLTKARPKARPVSGGLLSIYIPPSRWSGALNPDEAETSLAAIRHFGGIGRDGDGDGKADRLNDADVMYTIASHVLAHGTATDDFAIGLWEYYRNTRAVQRVMQFSRLYDAFDRLDLFEHAFPLPVRANYSYRSTWGARRGWGGYRIHEGTDIFAGYGVPVRSTCYGIVEVKGWNPFGGWRIGIRDLDNVYHYYAHLSGFERKVAVGDIVTPGQTIGWVGSSGYGKPGTSGKFPPHLHYGVYRDRGLVEWAFDPYPSLKSWEQEEWRKIRGKKNK</sequence>
<dbReference type="SUPFAM" id="SSF51261">
    <property type="entry name" value="Duplicated hybrid motif"/>
    <property type="match status" value="1"/>
</dbReference>
<dbReference type="Pfam" id="PF01551">
    <property type="entry name" value="Peptidase_M23"/>
    <property type="match status" value="1"/>
</dbReference>
<evidence type="ECO:0000256" key="1">
    <source>
        <dbReference type="ARBA" id="ARBA00022729"/>
    </source>
</evidence>
<dbReference type="PANTHER" id="PTHR21666:SF289">
    <property type="entry name" value="L-ALA--D-GLU ENDOPEPTIDASE"/>
    <property type="match status" value="1"/>
</dbReference>
<dbReference type="GO" id="GO:0004222">
    <property type="term" value="F:metalloendopeptidase activity"/>
    <property type="evidence" value="ECO:0007669"/>
    <property type="project" value="TreeGrafter"/>
</dbReference>
<reference evidence="3 4" key="1">
    <citation type="submission" date="2014-02" db="EMBL/GenBank/DDBJ databases">
        <title>Genome sequence of Paenibacillus darwinianus reveals adaptive mechanisms for survival in Antarctic soils.</title>
        <authorList>
            <person name="Dsouza M."/>
            <person name="Taylor M.W."/>
            <person name="Turner S.J."/>
            <person name="Aislabie J."/>
        </authorList>
    </citation>
    <scope>NUCLEOTIDE SEQUENCE [LARGE SCALE GENOMIC DNA]</scope>
    <source>
        <strain evidence="3 4">CE1</strain>
    </source>
</reference>
<protein>
    <submittedName>
        <fullName evidence="3">Peptidase M23</fullName>
    </submittedName>
</protein>
<name>A0A9W5W7Q9_9BACL</name>
<dbReference type="Proteomes" id="UP000053750">
    <property type="component" value="Unassembled WGS sequence"/>
</dbReference>